<gene>
    <name evidence="1" type="ORF">Fadolivirus_1_139</name>
</gene>
<organism evidence="1 2">
    <name type="scientific">Fadolivirus FV1/VV64</name>
    <dbReference type="NCBI Taxonomy" id="3070911"/>
    <lineage>
        <taxon>Viruses</taxon>
        <taxon>Varidnaviria</taxon>
        <taxon>Bamfordvirae</taxon>
        <taxon>Nucleocytoviricota</taxon>
        <taxon>Megaviricetes</taxon>
        <taxon>Imitervirales</taxon>
        <taxon>Mimiviridae</taxon>
        <taxon>Klosneuvirinae</taxon>
        <taxon>Fadolivirus</taxon>
        <taxon>Fadolivirus algeromassiliense</taxon>
    </lineage>
</organism>
<dbReference type="Proteomes" id="UP001162001">
    <property type="component" value="Segment"/>
</dbReference>
<sequence>MNTVNYDFSFIKQDTGYNMMKINKLIIHKFPYKQDIEPRLISYLRTYYVHKLLNTSPCVPLTMQYWIRDDDIESINRYLHKYKIII</sequence>
<keyword evidence="2" id="KW-1185">Reference proteome</keyword>
<name>A0A7D3V8J3_9VIRU</name>
<accession>A0A7D3V8J3</accession>
<proteinExistence type="predicted"/>
<reference evidence="1 2" key="1">
    <citation type="submission" date="2020-04" db="EMBL/GenBank/DDBJ databases">
        <title>Advantages and limits of metagenomic assembly and binning of a giant virus.</title>
        <authorList>
            <person name="Schulz F."/>
            <person name="Andreani J."/>
            <person name="Francis R."/>
            <person name="Boudjemaa H."/>
            <person name="Bou Khalil J.Y."/>
            <person name="Lee J."/>
            <person name="La Scola B."/>
            <person name="Woyke T."/>
        </authorList>
    </citation>
    <scope>NUCLEOTIDE SEQUENCE [LARGE SCALE GENOMIC DNA]</scope>
    <source>
        <strain evidence="1 2">FV1/VV64</strain>
    </source>
</reference>
<dbReference type="EMBL" id="MT418680">
    <property type="protein sequence ID" value="QKF93597.1"/>
    <property type="molecule type" value="Genomic_DNA"/>
</dbReference>
<evidence type="ECO:0000313" key="1">
    <source>
        <dbReference type="EMBL" id="QKF93597.1"/>
    </source>
</evidence>
<evidence type="ECO:0000313" key="2">
    <source>
        <dbReference type="Proteomes" id="UP001162001"/>
    </source>
</evidence>
<protein>
    <submittedName>
        <fullName evidence="1">Uncharacterized protein</fullName>
    </submittedName>
</protein>